<dbReference type="EMBL" id="HG725603">
    <property type="protein sequence ID" value="CDJ68794.1"/>
    <property type="molecule type" value="Genomic_DNA"/>
</dbReference>
<feature type="region of interest" description="Disordered" evidence="1">
    <location>
        <begin position="1"/>
        <end position="22"/>
    </location>
</feature>
<dbReference type="AlphaFoldDB" id="U6N210"/>
<evidence type="ECO:0000256" key="1">
    <source>
        <dbReference type="SAM" id="MobiDB-lite"/>
    </source>
</evidence>
<proteinExistence type="predicted"/>
<dbReference type="VEuPathDB" id="ToxoDB:ENH_00058280"/>
<reference evidence="2" key="1">
    <citation type="submission" date="2013-10" db="EMBL/GenBank/DDBJ databases">
        <title>Genomic analysis of the causative agents of coccidiosis in chickens.</title>
        <authorList>
            <person name="Reid A.J."/>
            <person name="Blake D."/>
            <person name="Billington K."/>
            <person name="Browne H."/>
            <person name="Dunn M."/>
            <person name="Hung S."/>
            <person name="Kawahara F."/>
            <person name="Miranda-Saavedra D."/>
            <person name="Mourier T."/>
            <person name="Nagra H."/>
            <person name="Otto T.D."/>
            <person name="Rawlings N."/>
            <person name="Sanchez A."/>
            <person name="Sanders M."/>
            <person name="Subramaniam C."/>
            <person name="Tay Y."/>
            <person name="Dear P."/>
            <person name="Doerig C."/>
            <person name="Gruber A."/>
            <person name="Parkinson J."/>
            <person name="Shirley M."/>
            <person name="Wan K.L."/>
            <person name="Berriman M."/>
            <person name="Tomley F."/>
            <person name="Pain A."/>
        </authorList>
    </citation>
    <scope>NUCLEOTIDE SEQUENCE [LARGE SCALE GENOMIC DNA]</scope>
    <source>
        <strain evidence="2">Houghton</strain>
    </source>
</reference>
<gene>
    <name evidence="2" type="ORF">ENH_00058280</name>
</gene>
<dbReference type="OrthoDB" id="10376646at2759"/>
<dbReference type="GeneID" id="25475969"/>
<accession>U6N210</accession>
<evidence type="ECO:0008006" key="4">
    <source>
        <dbReference type="Google" id="ProtNLM"/>
    </source>
</evidence>
<name>U6N210_9EIME</name>
<feature type="region of interest" description="Disordered" evidence="1">
    <location>
        <begin position="131"/>
        <end position="156"/>
    </location>
</feature>
<evidence type="ECO:0000313" key="3">
    <source>
        <dbReference type="Proteomes" id="UP000030754"/>
    </source>
</evidence>
<dbReference type="Proteomes" id="UP000030754">
    <property type="component" value="Unassembled WGS sequence"/>
</dbReference>
<evidence type="ECO:0000313" key="2">
    <source>
        <dbReference type="EMBL" id="CDJ68794.1"/>
    </source>
</evidence>
<reference evidence="2" key="2">
    <citation type="submission" date="2013-10" db="EMBL/GenBank/DDBJ databases">
        <authorList>
            <person name="Aslett M."/>
        </authorList>
    </citation>
    <scope>NUCLEOTIDE SEQUENCE [LARGE SCALE GENOMIC DNA]</scope>
    <source>
        <strain evidence="2">Houghton</strain>
    </source>
</reference>
<organism evidence="2 3">
    <name type="scientific">Eimeria necatrix</name>
    <dbReference type="NCBI Taxonomy" id="51315"/>
    <lineage>
        <taxon>Eukaryota</taxon>
        <taxon>Sar</taxon>
        <taxon>Alveolata</taxon>
        <taxon>Apicomplexa</taxon>
        <taxon>Conoidasida</taxon>
        <taxon>Coccidia</taxon>
        <taxon>Eucoccidiorida</taxon>
        <taxon>Eimeriorina</taxon>
        <taxon>Eimeriidae</taxon>
        <taxon>Eimeria</taxon>
    </lineage>
</organism>
<keyword evidence="3" id="KW-1185">Reference proteome</keyword>
<dbReference type="RefSeq" id="XP_013437261.1">
    <property type="nucleotide sequence ID" value="XM_013581807.1"/>
</dbReference>
<protein>
    <recommendedName>
        <fullName evidence="4">Trichohyalin</fullName>
    </recommendedName>
</protein>
<sequence>MCRKERERIQREQKHFSKEVEDMKRVGEELRQTKRQTARSYHYWLARRNEFALETAQEKRQAEEARRHRGEQVKGLLAALNREARLQHEEELRQPQQQQTGCCCSLLPPLSAAAAAANWLLLQSAAASVSSCSSCSSSSSSSCSSSSCSSSSSAAQ</sequence>